<organism evidence="1 2">
    <name type="scientific">Pseudomonas fluorescens</name>
    <dbReference type="NCBI Taxonomy" id="294"/>
    <lineage>
        <taxon>Bacteria</taxon>
        <taxon>Pseudomonadati</taxon>
        <taxon>Pseudomonadota</taxon>
        <taxon>Gammaproteobacteria</taxon>
        <taxon>Pseudomonadales</taxon>
        <taxon>Pseudomonadaceae</taxon>
        <taxon>Pseudomonas</taxon>
    </lineage>
</organism>
<dbReference type="Proteomes" id="UP000326595">
    <property type="component" value="Chromosome"/>
</dbReference>
<proteinExistence type="predicted"/>
<accession>A0AAN2HBS5</accession>
<sequence length="102" mass="11607">MSEVKNIGPVYVPAIFPNKGRLPSDPQIVINNYDLQMAETEKYRQKLNAQRGLRGDSRDVQNLFIESENEQFRAQPIQVLNERRLGSALSVPNLIAKIRSRG</sequence>
<reference evidence="1 2" key="1">
    <citation type="submission" date="2024-03" db="EMBL/GenBank/DDBJ databases">
        <authorList>
            <person name="Alaster D. Moffat"/>
            <person name="Govind Chandra"/>
            <person name="Andrew W. Truman"/>
        </authorList>
    </citation>
    <scope>NUCLEOTIDE SEQUENCE [LARGE SCALE GENOMIC DNA]</scope>
    <source>
        <strain evidence="1">PS652</strain>
    </source>
</reference>
<evidence type="ECO:0000313" key="1">
    <source>
        <dbReference type="EMBL" id="CAK9890004.1"/>
    </source>
</evidence>
<dbReference type="RefSeq" id="WP_038995959.1">
    <property type="nucleotide sequence ID" value="NZ_OZ024668.1"/>
</dbReference>
<dbReference type="EMBL" id="OZ024668">
    <property type="protein sequence ID" value="CAK9890004.1"/>
    <property type="molecule type" value="Genomic_DNA"/>
</dbReference>
<dbReference type="AlphaFoldDB" id="A0AAN2HBS5"/>
<evidence type="ECO:0000313" key="2">
    <source>
        <dbReference type="Proteomes" id="UP000326595"/>
    </source>
</evidence>
<name>A0AAN2HBS5_PSEFL</name>
<gene>
    <name evidence="1" type="ORF">PS652_02837</name>
</gene>
<protein>
    <submittedName>
        <fullName evidence="1">Uncharacterized protein</fullName>
    </submittedName>
</protein>